<keyword evidence="3" id="KW-1185">Reference proteome</keyword>
<dbReference type="AlphaFoldDB" id="A0AAD5TCN5"/>
<feature type="compositionally biased region" description="Low complexity" evidence="1">
    <location>
        <begin position="221"/>
        <end position="231"/>
    </location>
</feature>
<evidence type="ECO:0000313" key="3">
    <source>
        <dbReference type="Proteomes" id="UP001211907"/>
    </source>
</evidence>
<dbReference type="EMBL" id="JADGJH010000007">
    <property type="protein sequence ID" value="KAJ3143088.1"/>
    <property type="molecule type" value="Genomic_DNA"/>
</dbReference>
<reference evidence="2" key="1">
    <citation type="submission" date="2020-05" db="EMBL/GenBank/DDBJ databases">
        <title>Phylogenomic resolution of chytrid fungi.</title>
        <authorList>
            <person name="Stajich J.E."/>
            <person name="Amses K."/>
            <person name="Simmons R."/>
            <person name="Seto K."/>
            <person name="Myers J."/>
            <person name="Bonds A."/>
            <person name="Quandt C.A."/>
            <person name="Barry K."/>
            <person name="Liu P."/>
            <person name="Grigoriev I."/>
            <person name="Longcore J.E."/>
            <person name="James T.Y."/>
        </authorList>
    </citation>
    <scope>NUCLEOTIDE SEQUENCE</scope>
    <source>
        <strain evidence="2">JEL0513</strain>
    </source>
</reference>
<comment type="caution">
    <text evidence="2">The sequence shown here is derived from an EMBL/GenBank/DDBJ whole genome shotgun (WGS) entry which is preliminary data.</text>
</comment>
<protein>
    <submittedName>
        <fullName evidence="2">Uncharacterized protein</fullName>
    </submittedName>
</protein>
<accession>A0AAD5TCN5</accession>
<organism evidence="2 3">
    <name type="scientific">Physocladia obscura</name>
    <dbReference type="NCBI Taxonomy" id="109957"/>
    <lineage>
        <taxon>Eukaryota</taxon>
        <taxon>Fungi</taxon>
        <taxon>Fungi incertae sedis</taxon>
        <taxon>Chytridiomycota</taxon>
        <taxon>Chytridiomycota incertae sedis</taxon>
        <taxon>Chytridiomycetes</taxon>
        <taxon>Chytridiales</taxon>
        <taxon>Chytriomycetaceae</taxon>
        <taxon>Physocladia</taxon>
    </lineage>
</organism>
<proteinExistence type="predicted"/>
<name>A0AAD5TCN5_9FUNG</name>
<feature type="region of interest" description="Disordered" evidence="1">
    <location>
        <begin position="204"/>
        <end position="231"/>
    </location>
</feature>
<evidence type="ECO:0000313" key="2">
    <source>
        <dbReference type="EMBL" id="KAJ3143088.1"/>
    </source>
</evidence>
<feature type="compositionally biased region" description="Polar residues" evidence="1">
    <location>
        <begin position="204"/>
        <end position="220"/>
    </location>
</feature>
<feature type="region of interest" description="Disordered" evidence="1">
    <location>
        <begin position="156"/>
        <end position="177"/>
    </location>
</feature>
<evidence type="ECO:0000256" key="1">
    <source>
        <dbReference type="SAM" id="MobiDB-lite"/>
    </source>
</evidence>
<dbReference type="Proteomes" id="UP001211907">
    <property type="component" value="Unassembled WGS sequence"/>
</dbReference>
<sequence>MSLEEKYQRSLEERIRITQELRHQEAKTFALTHDVERLKHELRVLKDICGMFGIPQPILVKAASAAAAGDDDVIKETIAALALTGVGVVNNGGRNSVSFSENLVYRRRSETGFETPANLVDEEETTIAVQNFISGNEDEDDGSNSMVDDDAADEDFRLPTKSHSSNLNNSRKHQSLPLQVKQLKSVNNDRISNIPFPNQFSATISKPKQQSIPTSTPTVATTKLSTSTGGTTPELTPWTWFIRQQYPGRITQLRSNHRHQVDERTRQFLQDRLGAHAAESCRVALAKGGNIASSPSIASKKYYAIPRTLVPEFKEFVVRVIDELEMPYSSNPVNGGSKGSNYIGGDGGGGSWSNDDNADNSFFVFAGPSFDNTQEQKLVQEQEFQSLYQRQKITQQQLQHQYQQKSQQQQEILLQKCQSMKLHFPTPPVPTLADGRANSEEYRAWTDIIRCRHQTFQRASPPMSKHARMFLQTRQLPLICVVPATSLRIGKATFAIPARLHNEFMVYMEDAFLKVETRDVGAGGCESWIFGERNLHSDRPRKIIGGGDGWEDGIEVDGPPYGARGSSVGAILGVESRITAVRAEEDVANSGGEVIDVGAVLEVLEANIAVTVAVGAARDNIINEKDYGGAIIAGAVDEQEEVIDDGLTLEILEKKCVEAMVRKRGGFGEMEGSIKRPRVTTTAAGDGESEKLETLEVTSVVV</sequence>
<gene>
    <name evidence="2" type="ORF">HK100_011387</name>
</gene>